<dbReference type="CDD" id="cd07067">
    <property type="entry name" value="HP_PGM_like"/>
    <property type="match status" value="1"/>
</dbReference>
<organism evidence="2 3">
    <name type="scientific">Leptospira wolffii</name>
    <dbReference type="NCBI Taxonomy" id="409998"/>
    <lineage>
        <taxon>Bacteria</taxon>
        <taxon>Pseudomonadati</taxon>
        <taxon>Spirochaetota</taxon>
        <taxon>Spirochaetia</taxon>
        <taxon>Leptospirales</taxon>
        <taxon>Leptospiraceae</taxon>
        <taxon>Leptospira</taxon>
    </lineage>
</organism>
<dbReference type="Proteomes" id="UP000231912">
    <property type="component" value="Unassembled WGS sequence"/>
</dbReference>
<dbReference type="PANTHER" id="PTHR47623:SF1">
    <property type="entry name" value="OS09G0287300 PROTEIN"/>
    <property type="match status" value="1"/>
</dbReference>
<dbReference type="RefSeq" id="WP_100757542.1">
    <property type="nucleotide sequence ID" value="NZ_NPDT01000001.1"/>
</dbReference>
<dbReference type="PANTHER" id="PTHR47623">
    <property type="entry name" value="OS09G0287300 PROTEIN"/>
    <property type="match status" value="1"/>
</dbReference>
<dbReference type="InterPro" id="IPR013078">
    <property type="entry name" value="His_Pase_superF_clade-1"/>
</dbReference>
<reference evidence="2 3" key="1">
    <citation type="submission" date="2017-07" db="EMBL/GenBank/DDBJ databases">
        <title>Leptospira spp. isolated from tropical soils.</title>
        <authorList>
            <person name="Thibeaux R."/>
            <person name="Iraola G."/>
            <person name="Ferres I."/>
            <person name="Bierque E."/>
            <person name="Girault D."/>
            <person name="Soupe-Gilbert M.-E."/>
            <person name="Picardeau M."/>
            <person name="Goarant C."/>
        </authorList>
    </citation>
    <scope>NUCLEOTIDE SEQUENCE [LARGE SCALE GENOMIC DNA]</scope>
    <source>
        <strain evidence="2 3">FH2-C-A2</strain>
    </source>
</reference>
<dbReference type="Pfam" id="PF00300">
    <property type="entry name" value="His_Phos_1"/>
    <property type="match status" value="1"/>
</dbReference>
<feature type="binding site" evidence="1">
    <location>
        <position position="58"/>
    </location>
    <ligand>
        <name>substrate</name>
    </ligand>
</feature>
<dbReference type="AlphaFoldDB" id="A0A2M9ZEY1"/>
<evidence type="ECO:0000256" key="1">
    <source>
        <dbReference type="PIRSR" id="PIRSR613078-2"/>
    </source>
</evidence>
<dbReference type="InterPro" id="IPR029033">
    <property type="entry name" value="His_PPase_superfam"/>
</dbReference>
<evidence type="ECO:0000313" key="3">
    <source>
        <dbReference type="Proteomes" id="UP000231912"/>
    </source>
</evidence>
<dbReference type="Gene3D" id="3.40.50.1240">
    <property type="entry name" value="Phosphoglycerate mutase-like"/>
    <property type="match status" value="1"/>
</dbReference>
<sequence length="164" mass="18957">MKYLHLLRHSKSDWENTNLEDVERPLSKRGKKNARELGKYIRDSEIVADTALVSPSIRTKETLEIIREYSSISKNILFIDEIYGADHSELLKLIRELPSDIQKVLLIGHNPGLEILGDYFLFGDKENSSFAKFPTSALLSLVIESEDWKDWGRSPARLIRFWIP</sequence>
<dbReference type="PIRSF" id="PIRSF000709">
    <property type="entry name" value="6PFK_2-Ptase"/>
    <property type="match status" value="1"/>
</dbReference>
<accession>A0A2M9ZEY1</accession>
<dbReference type="EMBL" id="NPDT01000001">
    <property type="protein sequence ID" value="PJZ66973.1"/>
    <property type="molecule type" value="Genomic_DNA"/>
</dbReference>
<proteinExistence type="predicted"/>
<protein>
    <submittedName>
        <fullName evidence="2">Phosphohistidine phosphatase</fullName>
    </submittedName>
</protein>
<comment type="caution">
    <text evidence="2">The sequence shown here is derived from an EMBL/GenBank/DDBJ whole genome shotgun (WGS) entry which is preliminary data.</text>
</comment>
<evidence type="ECO:0000313" key="2">
    <source>
        <dbReference type="EMBL" id="PJZ66973.1"/>
    </source>
</evidence>
<name>A0A2M9ZEY1_9LEPT</name>
<dbReference type="SUPFAM" id="SSF53254">
    <property type="entry name" value="Phosphoglycerate mutase-like"/>
    <property type="match status" value="1"/>
</dbReference>
<gene>
    <name evidence="2" type="ORF">CH371_02470</name>
</gene>